<evidence type="ECO:0000313" key="3">
    <source>
        <dbReference type="Proteomes" id="UP000031972"/>
    </source>
</evidence>
<name>A0A0C2RN86_9BACL</name>
<gene>
    <name evidence="2" type="ORF">KR50_36520</name>
</gene>
<dbReference type="PATRIC" id="fig|220754.4.peg.3662"/>
<dbReference type="EMBL" id="JXRR01000022">
    <property type="protein sequence ID" value="KIL43249.1"/>
    <property type="molecule type" value="Genomic_DNA"/>
</dbReference>
<keyword evidence="1" id="KW-1133">Transmembrane helix</keyword>
<keyword evidence="3" id="KW-1185">Reference proteome</keyword>
<dbReference type="Proteomes" id="UP000031972">
    <property type="component" value="Unassembled WGS sequence"/>
</dbReference>
<accession>A0A0C2RN86</accession>
<organism evidence="2 3">
    <name type="scientific">Jeotgalibacillus campisalis</name>
    <dbReference type="NCBI Taxonomy" id="220754"/>
    <lineage>
        <taxon>Bacteria</taxon>
        <taxon>Bacillati</taxon>
        <taxon>Bacillota</taxon>
        <taxon>Bacilli</taxon>
        <taxon>Bacillales</taxon>
        <taxon>Caryophanaceae</taxon>
        <taxon>Jeotgalibacillus</taxon>
    </lineage>
</organism>
<sequence length="61" mass="6926">MNYLIGDLPTEAILLGLFALLLTGIIITIRLAKEQKKTIKSVILLIAILFHAFNFYITMIY</sequence>
<reference evidence="2 3" key="1">
    <citation type="submission" date="2015-01" db="EMBL/GenBank/DDBJ databases">
        <title>Jeotgalibacillus campisalis genome sequencing.</title>
        <authorList>
            <person name="Goh K.M."/>
            <person name="Chan K.-G."/>
            <person name="Yaakop A.S."/>
            <person name="Ee R."/>
            <person name="Gan H.M."/>
            <person name="Chan C.S."/>
        </authorList>
    </citation>
    <scope>NUCLEOTIDE SEQUENCE [LARGE SCALE GENOMIC DNA]</scope>
    <source>
        <strain evidence="2 3">SF-57</strain>
    </source>
</reference>
<comment type="caution">
    <text evidence="2">The sequence shown here is derived from an EMBL/GenBank/DDBJ whole genome shotgun (WGS) entry which is preliminary data.</text>
</comment>
<evidence type="ECO:0000256" key="1">
    <source>
        <dbReference type="SAM" id="Phobius"/>
    </source>
</evidence>
<feature type="transmembrane region" description="Helical" evidence="1">
    <location>
        <begin position="41"/>
        <end position="60"/>
    </location>
</feature>
<protein>
    <submittedName>
        <fullName evidence="2">Uncharacterized protein</fullName>
    </submittedName>
</protein>
<keyword evidence="1" id="KW-0472">Membrane</keyword>
<proteinExistence type="predicted"/>
<keyword evidence="1" id="KW-0812">Transmembrane</keyword>
<dbReference type="RefSeq" id="WP_041061647.1">
    <property type="nucleotide sequence ID" value="NZ_JXRR01000022.1"/>
</dbReference>
<evidence type="ECO:0000313" key="2">
    <source>
        <dbReference type="EMBL" id="KIL43249.1"/>
    </source>
</evidence>
<feature type="transmembrane region" description="Helical" evidence="1">
    <location>
        <begin position="12"/>
        <end position="29"/>
    </location>
</feature>
<dbReference type="AlphaFoldDB" id="A0A0C2RN86"/>